<protein>
    <submittedName>
        <fullName evidence="2">Uncharacterized protein</fullName>
    </submittedName>
</protein>
<sequence length="170" mass="18510">MGNEGDDEEDDARAEKTKKPPMAAQNQYPTEASNDETACWAFSLPTGRGGLGITDWSTAAPTETKMINQGQEATMATTTRRATTTTAQHSGGPCSSTSWNLRKQGHHQALNAYHIHPHKWPENPPSAADQIRSAADRKPSAQPQTLNCCPIPAPFISWLSNDSHDDEDNK</sequence>
<gene>
    <name evidence="2" type="ORF">FSB_LOCUS4890</name>
</gene>
<feature type="compositionally biased region" description="Polar residues" evidence="1">
    <location>
        <begin position="24"/>
        <end position="34"/>
    </location>
</feature>
<feature type="region of interest" description="Disordered" evidence="1">
    <location>
        <begin position="70"/>
        <end position="98"/>
    </location>
</feature>
<accession>A0A2N9EQA3</accession>
<feature type="region of interest" description="Disordered" evidence="1">
    <location>
        <begin position="1"/>
        <end position="34"/>
    </location>
</feature>
<evidence type="ECO:0000256" key="1">
    <source>
        <dbReference type="SAM" id="MobiDB-lite"/>
    </source>
</evidence>
<name>A0A2N9EQA3_FAGSY</name>
<evidence type="ECO:0000313" key="2">
    <source>
        <dbReference type="EMBL" id="SPC77008.1"/>
    </source>
</evidence>
<feature type="compositionally biased region" description="Acidic residues" evidence="1">
    <location>
        <begin position="1"/>
        <end position="12"/>
    </location>
</feature>
<feature type="compositionally biased region" description="Low complexity" evidence="1">
    <location>
        <begin position="73"/>
        <end position="87"/>
    </location>
</feature>
<proteinExistence type="predicted"/>
<dbReference type="AlphaFoldDB" id="A0A2N9EQA3"/>
<feature type="region of interest" description="Disordered" evidence="1">
    <location>
        <begin position="120"/>
        <end position="145"/>
    </location>
</feature>
<reference evidence="2" key="1">
    <citation type="submission" date="2018-02" db="EMBL/GenBank/DDBJ databases">
        <authorList>
            <person name="Cohen D.B."/>
            <person name="Kent A.D."/>
        </authorList>
    </citation>
    <scope>NUCLEOTIDE SEQUENCE</scope>
</reference>
<organism evidence="2">
    <name type="scientific">Fagus sylvatica</name>
    <name type="common">Beechnut</name>
    <dbReference type="NCBI Taxonomy" id="28930"/>
    <lineage>
        <taxon>Eukaryota</taxon>
        <taxon>Viridiplantae</taxon>
        <taxon>Streptophyta</taxon>
        <taxon>Embryophyta</taxon>
        <taxon>Tracheophyta</taxon>
        <taxon>Spermatophyta</taxon>
        <taxon>Magnoliopsida</taxon>
        <taxon>eudicotyledons</taxon>
        <taxon>Gunneridae</taxon>
        <taxon>Pentapetalae</taxon>
        <taxon>rosids</taxon>
        <taxon>fabids</taxon>
        <taxon>Fagales</taxon>
        <taxon>Fagaceae</taxon>
        <taxon>Fagus</taxon>
    </lineage>
</organism>
<dbReference type="EMBL" id="OIVN01000247">
    <property type="protein sequence ID" value="SPC77008.1"/>
    <property type="molecule type" value="Genomic_DNA"/>
</dbReference>